<keyword evidence="2" id="KW-0677">Repeat</keyword>
<comment type="similarity">
    <text evidence="1">Belongs to the PPR family. P subfamily.</text>
</comment>
<dbReference type="EMBL" id="JALJOQ010000026">
    <property type="protein sequence ID" value="KAK9808203.1"/>
    <property type="molecule type" value="Genomic_DNA"/>
</dbReference>
<keyword evidence="5" id="KW-1185">Reference proteome</keyword>
<dbReference type="InterPro" id="IPR011990">
    <property type="entry name" value="TPR-like_helical_dom_sf"/>
</dbReference>
<dbReference type="AlphaFoldDB" id="A0AAW1PE48"/>
<organism evidence="4 5">
    <name type="scientific">Symbiochloris irregularis</name>
    <dbReference type="NCBI Taxonomy" id="706552"/>
    <lineage>
        <taxon>Eukaryota</taxon>
        <taxon>Viridiplantae</taxon>
        <taxon>Chlorophyta</taxon>
        <taxon>core chlorophytes</taxon>
        <taxon>Trebouxiophyceae</taxon>
        <taxon>Trebouxiales</taxon>
        <taxon>Trebouxiaceae</taxon>
        <taxon>Symbiochloris</taxon>
    </lineage>
</organism>
<sequence>MRVLAKAARVAALFKQEPLTFWRIANNDQSLSSPVTFLHRFGTSRHVTSPLPELKAPADFREDSVSRQLPADIATRPSAGSSLVAVEQQDGLQRPLTPLKHRFWQAWEATRTPKLLWVDYHRQPFKERMVAVSSKRRAYDRARRLMASAEPLDLLVVRTMIGLFVTFGDTQAVTQCMHQAQAQGLPLQASWFEALLGKTFWTEMRALQKPSLKSYRHAMSAWVQSLRVEQVEELFKEASADYPARTLEPQWHLGQFARARAVFEEAKAAGVPPNELMYSTLVDAYGKAGQLQAANAVLDEMSAAGVSPTAYTYTTLMRWQGEAGNAEEVLKLLDTVQAAQGHLTPVVRYLAAEAVMGCWRRQGRDPALLAEAESIIGKDNPLPGVIEACCDAHKKGVRRGLKVDLHAFGRSSSQLSVLLVLQRLLDLYSARPSDIPYQDLQIITGKAARSQYWHRLEDCKPNFLCTLVSQVHERARAIKVQQAKVMQQCQHRRQEAGVQK</sequence>
<dbReference type="PANTHER" id="PTHR47447:SF17">
    <property type="entry name" value="OS12G0638900 PROTEIN"/>
    <property type="match status" value="1"/>
</dbReference>
<evidence type="ECO:0000256" key="2">
    <source>
        <dbReference type="ARBA" id="ARBA00022737"/>
    </source>
</evidence>
<evidence type="ECO:0000313" key="5">
    <source>
        <dbReference type="Proteomes" id="UP001465755"/>
    </source>
</evidence>
<dbReference type="Pfam" id="PF13041">
    <property type="entry name" value="PPR_2"/>
    <property type="match status" value="1"/>
</dbReference>
<dbReference type="InterPro" id="IPR002885">
    <property type="entry name" value="PPR_rpt"/>
</dbReference>
<evidence type="ECO:0008006" key="6">
    <source>
        <dbReference type="Google" id="ProtNLM"/>
    </source>
</evidence>
<evidence type="ECO:0000313" key="4">
    <source>
        <dbReference type="EMBL" id="KAK9808203.1"/>
    </source>
</evidence>
<dbReference type="NCBIfam" id="TIGR00756">
    <property type="entry name" value="PPR"/>
    <property type="match status" value="1"/>
</dbReference>
<accession>A0AAW1PE48</accession>
<dbReference type="PROSITE" id="PS51375">
    <property type="entry name" value="PPR"/>
    <property type="match status" value="1"/>
</dbReference>
<protein>
    <recommendedName>
        <fullName evidence="6">Pentacotripeptide-repeat region of PRORP domain-containing protein</fullName>
    </recommendedName>
</protein>
<dbReference type="PANTHER" id="PTHR47447">
    <property type="entry name" value="OS03G0856100 PROTEIN"/>
    <property type="match status" value="1"/>
</dbReference>
<comment type="caution">
    <text evidence="4">The sequence shown here is derived from an EMBL/GenBank/DDBJ whole genome shotgun (WGS) entry which is preliminary data.</text>
</comment>
<proteinExistence type="inferred from homology"/>
<evidence type="ECO:0000256" key="3">
    <source>
        <dbReference type="PROSITE-ProRule" id="PRU00708"/>
    </source>
</evidence>
<evidence type="ECO:0000256" key="1">
    <source>
        <dbReference type="ARBA" id="ARBA00007626"/>
    </source>
</evidence>
<dbReference type="Gene3D" id="1.25.40.10">
    <property type="entry name" value="Tetratricopeptide repeat domain"/>
    <property type="match status" value="1"/>
</dbReference>
<gene>
    <name evidence="4" type="ORF">WJX73_008347</name>
</gene>
<feature type="repeat" description="PPR" evidence="3">
    <location>
        <begin position="274"/>
        <end position="308"/>
    </location>
</feature>
<name>A0AAW1PE48_9CHLO</name>
<reference evidence="4 5" key="1">
    <citation type="journal article" date="2024" name="Nat. Commun.">
        <title>Phylogenomics reveals the evolutionary origins of lichenization in chlorophyte algae.</title>
        <authorList>
            <person name="Puginier C."/>
            <person name="Libourel C."/>
            <person name="Otte J."/>
            <person name="Skaloud P."/>
            <person name="Haon M."/>
            <person name="Grisel S."/>
            <person name="Petersen M."/>
            <person name="Berrin J.G."/>
            <person name="Delaux P.M."/>
            <person name="Dal Grande F."/>
            <person name="Keller J."/>
        </authorList>
    </citation>
    <scope>NUCLEOTIDE SEQUENCE [LARGE SCALE GENOMIC DNA]</scope>
    <source>
        <strain evidence="4 5">SAG 2036</strain>
    </source>
</reference>
<dbReference type="Proteomes" id="UP001465755">
    <property type="component" value="Unassembled WGS sequence"/>
</dbReference>